<organism evidence="1 2">
    <name type="scientific">Crucibulum laeve</name>
    <dbReference type="NCBI Taxonomy" id="68775"/>
    <lineage>
        <taxon>Eukaryota</taxon>
        <taxon>Fungi</taxon>
        <taxon>Dikarya</taxon>
        <taxon>Basidiomycota</taxon>
        <taxon>Agaricomycotina</taxon>
        <taxon>Agaricomycetes</taxon>
        <taxon>Agaricomycetidae</taxon>
        <taxon>Agaricales</taxon>
        <taxon>Agaricineae</taxon>
        <taxon>Nidulariaceae</taxon>
        <taxon>Crucibulum</taxon>
    </lineage>
</organism>
<keyword evidence="2" id="KW-1185">Reference proteome</keyword>
<feature type="non-terminal residue" evidence="1">
    <location>
        <position position="1"/>
    </location>
</feature>
<sequence length="126" mass="13847">NSIYVVDALLWGDDVAIKFPVWCDITTKLIIGANSAVPATCFCICIHFEQFASVVLRGSLCPTSSGERPGKIFDVIMCFCFLIIIMALRTPSFHLTIHATHVAVVDYFVLGRRFDIIDGMAAPIPP</sequence>
<evidence type="ECO:0000313" key="2">
    <source>
        <dbReference type="Proteomes" id="UP000308652"/>
    </source>
</evidence>
<dbReference type="STRING" id="68775.A0A5C3LW02"/>
<dbReference type="GO" id="GO:0004932">
    <property type="term" value="F:mating-type factor pheromone receptor activity"/>
    <property type="evidence" value="ECO:0007669"/>
    <property type="project" value="InterPro"/>
</dbReference>
<accession>A0A5C3LW02</accession>
<reference evidence="1 2" key="1">
    <citation type="journal article" date="2019" name="Nat. Ecol. Evol.">
        <title>Megaphylogeny resolves global patterns of mushroom evolution.</title>
        <authorList>
            <person name="Varga T."/>
            <person name="Krizsan K."/>
            <person name="Foldi C."/>
            <person name="Dima B."/>
            <person name="Sanchez-Garcia M."/>
            <person name="Sanchez-Ramirez S."/>
            <person name="Szollosi G.J."/>
            <person name="Szarkandi J.G."/>
            <person name="Papp V."/>
            <person name="Albert L."/>
            <person name="Andreopoulos W."/>
            <person name="Angelini C."/>
            <person name="Antonin V."/>
            <person name="Barry K.W."/>
            <person name="Bougher N.L."/>
            <person name="Buchanan P."/>
            <person name="Buyck B."/>
            <person name="Bense V."/>
            <person name="Catcheside P."/>
            <person name="Chovatia M."/>
            <person name="Cooper J."/>
            <person name="Damon W."/>
            <person name="Desjardin D."/>
            <person name="Finy P."/>
            <person name="Geml J."/>
            <person name="Haridas S."/>
            <person name="Hughes K."/>
            <person name="Justo A."/>
            <person name="Karasinski D."/>
            <person name="Kautmanova I."/>
            <person name="Kiss B."/>
            <person name="Kocsube S."/>
            <person name="Kotiranta H."/>
            <person name="LaButti K.M."/>
            <person name="Lechner B.E."/>
            <person name="Liimatainen K."/>
            <person name="Lipzen A."/>
            <person name="Lukacs Z."/>
            <person name="Mihaltcheva S."/>
            <person name="Morgado L.N."/>
            <person name="Niskanen T."/>
            <person name="Noordeloos M.E."/>
            <person name="Ohm R.A."/>
            <person name="Ortiz-Santana B."/>
            <person name="Ovrebo C."/>
            <person name="Racz N."/>
            <person name="Riley R."/>
            <person name="Savchenko A."/>
            <person name="Shiryaev A."/>
            <person name="Soop K."/>
            <person name="Spirin V."/>
            <person name="Szebenyi C."/>
            <person name="Tomsovsky M."/>
            <person name="Tulloss R.E."/>
            <person name="Uehling J."/>
            <person name="Grigoriev I.V."/>
            <person name="Vagvolgyi C."/>
            <person name="Papp T."/>
            <person name="Martin F.M."/>
            <person name="Miettinen O."/>
            <person name="Hibbett D.S."/>
            <person name="Nagy L.G."/>
        </authorList>
    </citation>
    <scope>NUCLEOTIDE SEQUENCE [LARGE SCALE GENOMIC DNA]</scope>
    <source>
        <strain evidence="1 2">CBS 166.37</strain>
    </source>
</reference>
<dbReference type="Proteomes" id="UP000308652">
    <property type="component" value="Unassembled WGS sequence"/>
</dbReference>
<dbReference type="GO" id="GO:0016020">
    <property type="term" value="C:membrane"/>
    <property type="evidence" value="ECO:0007669"/>
    <property type="project" value="InterPro"/>
</dbReference>
<dbReference type="InterPro" id="IPR001499">
    <property type="entry name" value="GPCR_STE3"/>
</dbReference>
<evidence type="ECO:0000313" key="1">
    <source>
        <dbReference type="EMBL" id="TFK32931.1"/>
    </source>
</evidence>
<dbReference type="OrthoDB" id="2874149at2759"/>
<gene>
    <name evidence="1" type="ORF">BDQ12DRAFT_771056</name>
</gene>
<protein>
    <submittedName>
        <fullName evidence="1">Uncharacterized protein</fullName>
    </submittedName>
</protein>
<dbReference type="Pfam" id="PF02076">
    <property type="entry name" value="STE3"/>
    <property type="match status" value="1"/>
</dbReference>
<dbReference type="AlphaFoldDB" id="A0A5C3LW02"/>
<proteinExistence type="predicted"/>
<dbReference type="EMBL" id="ML213659">
    <property type="protein sequence ID" value="TFK32931.1"/>
    <property type="molecule type" value="Genomic_DNA"/>
</dbReference>
<name>A0A5C3LW02_9AGAR</name>